<sequence length="191" mass="20931">MTITIEPIEARTLAEARTIDGSFVIESRLVLAAAGDVPSFTTVPLPPRTKRYEETDYAGYVGRRDRAAFLARADGRPAGLVALSKSWNGFACVDEILVDTAARKSGIGRALIDAAIAWARSRTLPGIMLETQTTNVAACRFYQRCGFVLGGWDRFLYQAIDPGTDEIALTWYLFFDQAGDGMGRPRSENKS</sequence>
<keyword evidence="5" id="KW-1185">Reference proteome</keyword>
<dbReference type="Pfam" id="PF00583">
    <property type="entry name" value="Acetyltransf_1"/>
    <property type="match status" value="1"/>
</dbReference>
<feature type="domain" description="N-acetyltransferase" evidence="3">
    <location>
        <begin position="27"/>
        <end position="176"/>
    </location>
</feature>
<accession>A0ABU1JZQ6</accession>
<dbReference type="SUPFAM" id="SSF55729">
    <property type="entry name" value="Acyl-CoA N-acyltransferases (Nat)"/>
    <property type="match status" value="1"/>
</dbReference>
<dbReference type="InterPro" id="IPR008125">
    <property type="entry name" value="Streptothricin_AcTrfase"/>
</dbReference>
<evidence type="ECO:0000256" key="2">
    <source>
        <dbReference type="ARBA" id="ARBA00023315"/>
    </source>
</evidence>
<comment type="caution">
    <text evidence="4">The sequence shown here is derived from an EMBL/GenBank/DDBJ whole genome shotgun (WGS) entry which is preliminary data.</text>
</comment>
<dbReference type="EMBL" id="JAVDPW010000016">
    <property type="protein sequence ID" value="MDR6294110.1"/>
    <property type="molecule type" value="Genomic_DNA"/>
</dbReference>
<dbReference type="CDD" id="cd04301">
    <property type="entry name" value="NAT_SF"/>
    <property type="match status" value="1"/>
</dbReference>
<reference evidence="4 5" key="1">
    <citation type="submission" date="2023-07" db="EMBL/GenBank/DDBJ databases">
        <title>Sorghum-associated microbial communities from plants grown in Nebraska, USA.</title>
        <authorList>
            <person name="Schachtman D."/>
        </authorList>
    </citation>
    <scope>NUCLEOTIDE SEQUENCE [LARGE SCALE GENOMIC DNA]</scope>
    <source>
        <strain evidence="4 5">584</strain>
    </source>
</reference>
<dbReference type="RefSeq" id="WP_309801530.1">
    <property type="nucleotide sequence ID" value="NZ_JAVDPW010000016.1"/>
</dbReference>
<dbReference type="PANTHER" id="PTHR43877">
    <property type="entry name" value="AMINOALKYLPHOSPHONATE N-ACETYLTRANSFERASE-RELATED-RELATED"/>
    <property type="match status" value="1"/>
</dbReference>
<evidence type="ECO:0000313" key="5">
    <source>
        <dbReference type="Proteomes" id="UP001262410"/>
    </source>
</evidence>
<evidence type="ECO:0000259" key="3">
    <source>
        <dbReference type="PROSITE" id="PS51186"/>
    </source>
</evidence>
<dbReference type="InterPro" id="IPR016181">
    <property type="entry name" value="Acyl_CoA_acyltransferase"/>
</dbReference>
<dbReference type="InterPro" id="IPR000182">
    <property type="entry name" value="GNAT_dom"/>
</dbReference>
<organism evidence="4 5">
    <name type="scientific">Inquilinus ginsengisoli</name>
    <dbReference type="NCBI Taxonomy" id="363840"/>
    <lineage>
        <taxon>Bacteria</taxon>
        <taxon>Pseudomonadati</taxon>
        <taxon>Pseudomonadota</taxon>
        <taxon>Alphaproteobacteria</taxon>
        <taxon>Rhodospirillales</taxon>
        <taxon>Rhodospirillaceae</taxon>
        <taxon>Inquilinus</taxon>
    </lineage>
</organism>
<keyword evidence="1" id="KW-0808">Transferase</keyword>
<dbReference type="InterPro" id="IPR050832">
    <property type="entry name" value="Bact_Acetyltransf"/>
</dbReference>
<dbReference type="PANTHER" id="PTHR43877:SF2">
    <property type="entry name" value="AMINOALKYLPHOSPHONATE N-ACETYLTRANSFERASE-RELATED"/>
    <property type="match status" value="1"/>
</dbReference>
<evidence type="ECO:0000256" key="1">
    <source>
        <dbReference type="ARBA" id="ARBA00022679"/>
    </source>
</evidence>
<name>A0ABU1JZQ6_9PROT</name>
<keyword evidence="2" id="KW-0012">Acyltransferase</keyword>
<dbReference type="Gene3D" id="3.40.630.30">
    <property type="match status" value="1"/>
</dbReference>
<protein>
    <submittedName>
        <fullName evidence="4">GNAT superfamily N-acetyltransferase</fullName>
    </submittedName>
</protein>
<dbReference type="PRINTS" id="PR01754">
    <property type="entry name" value="SACTRNSFRASE"/>
</dbReference>
<gene>
    <name evidence="4" type="ORF">E9232_006664</name>
</gene>
<evidence type="ECO:0000313" key="4">
    <source>
        <dbReference type="EMBL" id="MDR6294110.1"/>
    </source>
</evidence>
<dbReference type="Proteomes" id="UP001262410">
    <property type="component" value="Unassembled WGS sequence"/>
</dbReference>
<dbReference type="PROSITE" id="PS51186">
    <property type="entry name" value="GNAT"/>
    <property type="match status" value="1"/>
</dbReference>
<proteinExistence type="predicted"/>